<dbReference type="EMBL" id="BPQV01000007">
    <property type="protein sequence ID" value="GJE27939.1"/>
    <property type="molecule type" value="Genomic_DNA"/>
</dbReference>
<evidence type="ECO:0000313" key="1">
    <source>
        <dbReference type="EMBL" id="GJE27939.1"/>
    </source>
</evidence>
<dbReference type="RefSeq" id="WP_238311728.1">
    <property type="nucleotide sequence ID" value="NZ_BPQV01000007.1"/>
</dbReference>
<evidence type="ECO:0000313" key="2">
    <source>
        <dbReference type="Proteomes" id="UP001055156"/>
    </source>
</evidence>
<comment type="caution">
    <text evidence="1">The sequence shown here is derived from an EMBL/GenBank/DDBJ whole genome shotgun (WGS) entry which is preliminary data.</text>
</comment>
<keyword evidence="2" id="KW-1185">Reference proteome</keyword>
<name>A0ABQ4TBR6_METOR</name>
<reference evidence="1" key="2">
    <citation type="submission" date="2021-08" db="EMBL/GenBank/DDBJ databases">
        <authorList>
            <person name="Tani A."/>
            <person name="Ola A."/>
            <person name="Ogura Y."/>
            <person name="Katsura K."/>
            <person name="Hayashi T."/>
        </authorList>
    </citation>
    <scope>NUCLEOTIDE SEQUENCE</scope>
    <source>
        <strain evidence="1">NBRC 15689</strain>
    </source>
</reference>
<accession>A0ABQ4TBR6</accession>
<gene>
    <name evidence="1" type="ORF">LKMONMHP_2801</name>
</gene>
<reference evidence="1" key="1">
    <citation type="journal article" date="2021" name="Front. Microbiol.">
        <title>Comprehensive Comparative Genomics and Phenotyping of Methylobacterium Species.</title>
        <authorList>
            <person name="Alessa O."/>
            <person name="Ogura Y."/>
            <person name="Fujitani Y."/>
            <person name="Takami H."/>
            <person name="Hayashi T."/>
            <person name="Sahin N."/>
            <person name="Tani A."/>
        </authorList>
    </citation>
    <scope>NUCLEOTIDE SEQUENCE</scope>
    <source>
        <strain evidence="1">NBRC 15689</strain>
    </source>
</reference>
<dbReference type="Proteomes" id="UP001055156">
    <property type="component" value="Unassembled WGS sequence"/>
</dbReference>
<proteinExistence type="predicted"/>
<protein>
    <submittedName>
        <fullName evidence="1">Uncharacterized protein</fullName>
    </submittedName>
</protein>
<sequence length="393" mass="40156">MVANLDLLGPASAVGAVTSRPSDTRIFGGTDTWFAPCSSQANRDGTQLQAVWANALLAQLRYAIRASGIDLDNADDAMLWKAIASRTPGPALWHHGTDTSNAAAVVSAAVSPVIASYEPFVAYIVKVAHDSVDGGTQANLGAGLRNVVRPDGTAIRRGDWVAGQTIVLLDDGTALQLHGIGSAPAPLYRGTNSGSVNTIVASLSPSPARYEVDALYIIGLSGSNTGPVTADLNGFGPRNVVRSNGNALRPGDISRVAALTYDGTNLVLLNLAQEIAPPGSGFTGTQQRFAYLPQTGVNSRLSASFTATFAGVVLVFSTLNSSPSNGNISNSATVSVNGNATTGAGDSISGASTSIASAKVSAGDAVTVSSDCQPSQSIQFPASQYLTYLFIPG</sequence>
<organism evidence="1 2">
    <name type="scientific">Methylobacterium organophilum</name>
    <dbReference type="NCBI Taxonomy" id="410"/>
    <lineage>
        <taxon>Bacteria</taxon>
        <taxon>Pseudomonadati</taxon>
        <taxon>Pseudomonadota</taxon>
        <taxon>Alphaproteobacteria</taxon>
        <taxon>Hyphomicrobiales</taxon>
        <taxon>Methylobacteriaceae</taxon>
        <taxon>Methylobacterium</taxon>
    </lineage>
</organism>